<accession>A0AA40FHC2</accession>
<proteinExistence type="predicted"/>
<protein>
    <submittedName>
        <fullName evidence="1">Uncharacterized protein</fullName>
    </submittedName>
</protein>
<name>A0AA40FHC2_9HYME</name>
<reference evidence="1" key="1">
    <citation type="submission" date="2021-10" db="EMBL/GenBank/DDBJ databases">
        <title>Melipona bicolor Genome sequencing and assembly.</title>
        <authorList>
            <person name="Araujo N.S."/>
            <person name="Arias M.C."/>
        </authorList>
    </citation>
    <scope>NUCLEOTIDE SEQUENCE</scope>
    <source>
        <strain evidence="1">USP_2M_L1-L4_2017</strain>
        <tissue evidence="1">Whole body</tissue>
    </source>
</reference>
<keyword evidence="2" id="KW-1185">Reference proteome</keyword>
<dbReference type="Proteomes" id="UP001177670">
    <property type="component" value="Unassembled WGS sequence"/>
</dbReference>
<organism evidence="1 2">
    <name type="scientific">Melipona bicolor</name>
    <dbReference type="NCBI Taxonomy" id="60889"/>
    <lineage>
        <taxon>Eukaryota</taxon>
        <taxon>Metazoa</taxon>
        <taxon>Ecdysozoa</taxon>
        <taxon>Arthropoda</taxon>
        <taxon>Hexapoda</taxon>
        <taxon>Insecta</taxon>
        <taxon>Pterygota</taxon>
        <taxon>Neoptera</taxon>
        <taxon>Endopterygota</taxon>
        <taxon>Hymenoptera</taxon>
        <taxon>Apocrita</taxon>
        <taxon>Aculeata</taxon>
        <taxon>Apoidea</taxon>
        <taxon>Anthophila</taxon>
        <taxon>Apidae</taxon>
        <taxon>Melipona</taxon>
    </lineage>
</organism>
<gene>
    <name evidence="1" type="ORF">K0M31_014649</name>
</gene>
<comment type="caution">
    <text evidence="1">The sequence shown here is derived from an EMBL/GenBank/DDBJ whole genome shotgun (WGS) entry which is preliminary data.</text>
</comment>
<evidence type="ECO:0000313" key="1">
    <source>
        <dbReference type="EMBL" id="KAK1118879.1"/>
    </source>
</evidence>
<dbReference type="EMBL" id="JAHYIQ010000040">
    <property type="protein sequence ID" value="KAK1118879.1"/>
    <property type="molecule type" value="Genomic_DNA"/>
</dbReference>
<evidence type="ECO:0000313" key="2">
    <source>
        <dbReference type="Proteomes" id="UP001177670"/>
    </source>
</evidence>
<sequence length="77" mass="9040">MKLTERRTGTQECPVKPEVTLLTTVPRRTKLAWQISTEHHSAHVRQLQDQKTYNFLGEAKRWMSFPEDRSIVSNKNC</sequence>
<dbReference type="AlphaFoldDB" id="A0AA40FHC2"/>